<keyword evidence="7 9" id="KW-1015">Disulfide bond</keyword>
<evidence type="ECO:0000256" key="1">
    <source>
        <dbReference type="ARBA" id="ARBA00007664"/>
    </source>
</evidence>
<evidence type="ECO:0000256" key="5">
    <source>
        <dbReference type="ARBA" id="ARBA00022825"/>
    </source>
</evidence>
<evidence type="ECO:0000259" key="11">
    <source>
        <dbReference type="Pfam" id="PF00089"/>
    </source>
</evidence>
<feature type="disulfide bond" evidence="9">
    <location>
        <begin position="234"/>
        <end position="261"/>
    </location>
</feature>
<dbReference type="InterPro" id="IPR006311">
    <property type="entry name" value="TAT_signal"/>
</dbReference>
<comment type="caution">
    <text evidence="13">The sequence shown here is derived from an EMBL/GenBank/DDBJ whole genome shotgun (WGS) entry which is preliminary data.</text>
</comment>
<gene>
    <name evidence="13" type="ORF">Airi01_072820</name>
</gene>
<proteinExistence type="inferred from homology"/>
<evidence type="ECO:0000256" key="3">
    <source>
        <dbReference type="ARBA" id="ARBA00022729"/>
    </source>
</evidence>
<evidence type="ECO:0000313" key="13">
    <source>
        <dbReference type="EMBL" id="GLY79015.1"/>
    </source>
</evidence>
<sequence>MRPRRRRIGRGIGAAVALVAAVLLVPSAARADTASGETRARQVARTLGPVAGTASLLDPRSGTVVVLADRTVTGARLARVRAATRPFGDAVRLRRIDGVIGLRLSGGDPVTGGAYRCTAGANVTGGGAYYFVTAGHCGAVVSTWYTVGGALIGPTAGTSFPGNDYSVVRYTGNVPHDGTVGQQDITRAGNAYVGERVCMRGGTSGVHCGTVLALNATVNYAEGTVSGLIETNICSEPGDSGAPLYDGSTLLGVLSGGTGDCSSGGVTFFQPITEILSAYGLTVF</sequence>
<keyword evidence="4" id="KW-0378">Hydrolase</keyword>
<reference evidence="13" key="1">
    <citation type="submission" date="2023-03" db="EMBL/GenBank/DDBJ databases">
        <title>Actinoallomurus iriomotensis NBRC 103681.</title>
        <authorList>
            <person name="Ichikawa N."/>
            <person name="Sato H."/>
            <person name="Tonouchi N."/>
        </authorList>
    </citation>
    <scope>NUCLEOTIDE SEQUENCE</scope>
    <source>
        <strain evidence="13">NBRC 103681</strain>
    </source>
</reference>
<evidence type="ECO:0000256" key="9">
    <source>
        <dbReference type="PIRSR" id="PIRSR001134-2"/>
    </source>
</evidence>
<dbReference type="InterPro" id="IPR018114">
    <property type="entry name" value="TRYPSIN_HIS"/>
</dbReference>
<protein>
    <submittedName>
        <fullName evidence="13">Serine protease</fullName>
    </submittedName>
</protein>
<dbReference type="InterPro" id="IPR004236">
    <property type="entry name" value="Pept_S1_alpha_lytic"/>
</dbReference>
<keyword evidence="2 13" id="KW-0645">Protease</keyword>
<evidence type="ECO:0000313" key="14">
    <source>
        <dbReference type="Proteomes" id="UP001165135"/>
    </source>
</evidence>
<dbReference type="PIRSF" id="PIRSF001134">
    <property type="entry name" value="Streptogrisin"/>
    <property type="match status" value="1"/>
</dbReference>
<dbReference type="Gene3D" id="2.40.10.10">
    <property type="entry name" value="Trypsin-like serine proteases"/>
    <property type="match status" value="2"/>
</dbReference>
<dbReference type="InterPro" id="IPR009003">
    <property type="entry name" value="Peptidase_S1_PA"/>
</dbReference>
<evidence type="ECO:0000256" key="4">
    <source>
        <dbReference type="ARBA" id="ARBA00022801"/>
    </source>
</evidence>
<dbReference type="InterPro" id="IPR001316">
    <property type="entry name" value="Pept_S1A_streptogrisin"/>
</dbReference>
<feature type="active site" description="Charge relay system" evidence="8">
    <location>
        <position position="240"/>
    </location>
</feature>
<evidence type="ECO:0000256" key="6">
    <source>
        <dbReference type="ARBA" id="ARBA00023145"/>
    </source>
</evidence>
<dbReference type="SUPFAM" id="SSF50494">
    <property type="entry name" value="Trypsin-like serine proteases"/>
    <property type="match status" value="1"/>
</dbReference>
<feature type="chain" id="PRO_5040949676" evidence="10">
    <location>
        <begin position="32"/>
        <end position="284"/>
    </location>
</feature>
<feature type="domain" description="Peptidase S1A alpha-lytic prodomain" evidence="12">
    <location>
        <begin position="48"/>
        <end position="83"/>
    </location>
</feature>
<dbReference type="CDD" id="cd21112">
    <property type="entry name" value="alphaLP-like"/>
    <property type="match status" value="1"/>
</dbReference>
<feature type="disulfide bond" evidence="9">
    <location>
        <begin position="117"/>
        <end position="137"/>
    </location>
</feature>
<feature type="domain" description="Peptidase S1" evidence="11">
    <location>
        <begin position="106"/>
        <end position="276"/>
    </location>
</feature>
<dbReference type="Proteomes" id="UP001165135">
    <property type="component" value="Unassembled WGS sequence"/>
</dbReference>
<evidence type="ECO:0000256" key="7">
    <source>
        <dbReference type="ARBA" id="ARBA00023157"/>
    </source>
</evidence>
<feature type="active site" description="Charge relay system" evidence="8">
    <location>
        <position position="164"/>
    </location>
</feature>
<keyword evidence="6" id="KW-0865">Zymogen</keyword>
<dbReference type="PROSITE" id="PS51318">
    <property type="entry name" value="TAT"/>
    <property type="match status" value="1"/>
</dbReference>
<evidence type="ECO:0000256" key="2">
    <source>
        <dbReference type="ARBA" id="ARBA00022670"/>
    </source>
</evidence>
<accession>A0A9W6RSB1</accession>
<evidence type="ECO:0000259" key="12">
    <source>
        <dbReference type="Pfam" id="PF02983"/>
    </source>
</evidence>
<dbReference type="EMBL" id="BSTJ01000010">
    <property type="protein sequence ID" value="GLY79015.1"/>
    <property type="molecule type" value="Genomic_DNA"/>
</dbReference>
<dbReference type="Pfam" id="PF02983">
    <property type="entry name" value="Pro_Al_protease"/>
    <property type="match status" value="1"/>
</dbReference>
<evidence type="ECO:0000256" key="8">
    <source>
        <dbReference type="PIRSR" id="PIRSR001134-1"/>
    </source>
</evidence>
<dbReference type="PROSITE" id="PS00134">
    <property type="entry name" value="TRYPSIN_HIS"/>
    <property type="match status" value="1"/>
</dbReference>
<dbReference type="RefSeq" id="WP_285629958.1">
    <property type="nucleotide sequence ID" value="NZ_BSTJ01000010.1"/>
</dbReference>
<dbReference type="GO" id="GO:0004252">
    <property type="term" value="F:serine-type endopeptidase activity"/>
    <property type="evidence" value="ECO:0007669"/>
    <property type="project" value="InterPro"/>
</dbReference>
<dbReference type="PRINTS" id="PR00861">
    <property type="entry name" value="ALYTICPTASE"/>
</dbReference>
<dbReference type="GO" id="GO:0005576">
    <property type="term" value="C:extracellular region"/>
    <property type="evidence" value="ECO:0007669"/>
    <property type="project" value="InterPro"/>
</dbReference>
<feature type="signal peptide" evidence="10">
    <location>
        <begin position="1"/>
        <end position="31"/>
    </location>
</feature>
<evidence type="ECO:0000256" key="10">
    <source>
        <dbReference type="SAM" id="SignalP"/>
    </source>
</evidence>
<dbReference type="InterPro" id="IPR001254">
    <property type="entry name" value="Trypsin_dom"/>
</dbReference>
<keyword evidence="5" id="KW-0720">Serine protease</keyword>
<name>A0A9W6RSB1_9ACTN</name>
<feature type="disulfide bond" evidence="9">
    <location>
        <begin position="198"/>
        <end position="208"/>
    </location>
</feature>
<comment type="similarity">
    <text evidence="1">Belongs to the peptidase S1 family.</text>
</comment>
<feature type="active site" description="Charge relay system" evidence="8">
    <location>
        <position position="136"/>
    </location>
</feature>
<dbReference type="AlphaFoldDB" id="A0A9W6RSB1"/>
<dbReference type="GO" id="GO:0006508">
    <property type="term" value="P:proteolysis"/>
    <property type="evidence" value="ECO:0007669"/>
    <property type="project" value="UniProtKB-KW"/>
</dbReference>
<keyword evidence="3 10" id="KW-0732">Signal</keyword>
<dbReference type="Pfam" id="PF00089">
    <property type="entry name" value="Trypsin"/>
    <property type="match status" value="1"/>
</dbReference>
<dbReference type="InterPro" id="IPR043504">
    <property type="entry name" value="Peptidase_S1_PA_chymotrypsin"/>
</dbReference>
<organism evidence="13 14">
    <name type="scientific">Actinoallomurus iriomotensis</name>
    <dbReference type="NCBI Taxonomy" id="478107"/>
    <lineage>
        <taxon>Bacteria</taxon>
        <taxon>Bacillati</taxon>
        <taxon>Actinomycetota</taxon>
        <taxon>Actinomycetes</taxon>
        <taxon>Streptosporangiales</taxon>
        <taxon>Thermomonosporaceae</taxon>
        <taxon>Actinoallomurus</taxon>
    </lineage>
</organism>